<name>A0A244EXX6_PSESX</name>
<gene>
    <name evidence="1" type="ORF">BW686_01640</name>
</gene>
<dbReference type="OrthoDB" id="6064865at2"/>
<dbReference type="EMBL" id="MTSA01000001">
    <property type="protein sequence ID" value="OUM09415.1"/>
    <property type="molecule type" value="Genomic_DNA"/>
</dbReference>
<comment type="caution">
    <text evidence="1">The sequence shown here is derived from an EMBL/GenBank/DDBJ whole genome shotgun (WGS) entry which is preliminary data.</text>
</comment>
<dbReference type="RefSeq" id="WP_084913910.1">
    <property type="nucleotide sequence ID" value="NZ_MTSA01000001.1"/>
</dbReference>
<proteinExistence type="predicted"/>
<dbReference type="Proteomes" id="UP000195128">
    <property type="component" value="Unassembled WGS sequence"/>
</dbReference>
<reference evidence="1 2" key="1">
    <citation type="submission" date="2017-01" db="EMBL/GenBank/DDBJ databases">
        <authorList>
            <person name="Mah S.A."/>
            <person name="Swanson W.J."/>
            <person name="Moy G.W."/>
            <person name="Vacquier V.D."/>
        </authorList>
    </citation>
    <scope>NUCLEOTIDE SEQUENCE [LARGE SCALE GENOMIC DNA]</scope>
    <source>
        <strain evidence="1">PDD-32b-74</strain>
    </source>
</reference>
<evidence type="ECO:0000313" key="1">
    <source>
        <dbReference type="EMBL" id="OUM09415.1"/>
    </source>
</evidence>
<accession>A0A244EXX6</accession>
<sequence length="166" mass="18160">MTDHIQGSRRMWAGLVLMIACLGLDALQPAGAEEVDDTALALVEERNLGEGLAWLGYQVASRTVAFAGIVKAVGKIEAQTLVQKELQDLQPDYQVQWDRNLAASYAHSFTAEELRSLNQGEGSSTLASRFRARNARVSADMKARSSELLEQFVARALGNAQMTLQH</sequence>
<organism evidence="1 2">
    <name type="scientific">Pseudomonas syringae</name>
    <dbReference type="NCBI Taxonomy" id="317"/>
    <lineage>
        <taxon>Bacteria</taxon>
        <taxon>Pseudomonadati</taxon>
        <taxon>Pseudomonadota</taxon>
        <taxon>Gammaproteobacteria</taxon>
        <taxon>Pseudomonadales</taxon>
        <taxon>Pseudomonadaceae</taxon>
        <taxon>Pseudomonas</taxon>
    </lineage>
</organism>
<protein>
    <submittedName>
        <fullName evidence="1">Uncharacterized protein</fullName>
    </submittedName>
</protein>
<evidence type="ECO:0000313" key="2">
    <source>
        <dbReference type="Proteomes" id="UP000195128"/>
    </source>
</evidence>
<dbReference type="AlphaFoldDB" id="A0A244EXX6"/>